<accession>A0A0A9Z5M5</accession>
<dbReference type="PRINTS" id="PR00722">
    <property type="entry name" value="CHYMOTRYPSIN"/>
</dbReference>
<keyword evidence="6" id="KW-0732">Signal</keyword>
<organism evidence="8">
    <name type="scientific">Lygus hesperus</name>
    <name type="common">Western plant bug</name>
    <dbReference type="NCBI Taxonomy" id="30085"/>
    <lineage>
        <taxon>Eukaryota</taxon>
        <taxon>Metazoa</taxon>
        <taxon>Ecdysozoa</taxon>
        <taxon>Arthropoda</taxon>
        <taxon>Hexapoda</taxon>
        <taxon>Insecta</taxon>
        <taxon>Pterygota</taxon>
        <taxon>Neoptera</taxon>
        <taxon>Paraneoptera</taxon>
        <taxon>Hemiptera</taxon>
        <taxon>Heteroptera</taxon>
        <taxon>Panheteroptera</taxon>
        <taxon>Cimicomorpha</taxon>
        <taxon>Miridae</taxon>
        <taxon>Mirini</taxon>
        <taxon>Lygus</taxon>
    </lineage>
</organism>
<evidence type="ECO:0000256" key="3">
    <source>
        <dbReference type="ARBA" id="ARBA00022801"/>
    </source>
</evidence>
<reference evidence="8" key="1">
    <citation type="journal article" date="2014" name="PLoS ONE">
        <title>Transcriptome-Based Identification of ABC Transporters in the Western Tarnished Plant Bug Lygus hesperus.</title>
        <authorList>
            <person name="Hull J.J."/>
            <person name="Chaney K."/>
            <person name="Geib S.M."/>
            <person name="Fabrick J.A."/>
            <person name="Brent C.S."/>
            <person name="Walsh D."/>
            <person name="Lavine L.C."/>
        </authorList>
    </citation>
    <scope>NUCLEOTIDE SEQUENCE</scope>
</reference>
<dbReference type="InterPro" id="IPR001314">
    <property type="entry name" value="Peptidase_S1A"/>
</dbReference>
<evidence type="ECO:0000256" key="1">
    <source>
        <dbReference type="ARBA" id="ARBA00007664"/>
    </source>
</evidence>
<dbReference type="InterPro" id="IPR009003">
    <property type="entry name" value="Peptidase_S1_PA"/>
</dbReference>
<name>A0A0A9Z5M5_LYGHE</name>
<dbReference type="AlphaFoldDB" id="A0A0A9Z5M5"/>
<protein>
    <recommendedName>
        <fullName evidence="7">Peptidase S1 domain-containing protein</fullName>
    </recommendedName>
</protein>
<gene>
    <name evidence="8" type="ORF">CM83_2568</name>
</gene>
<keyword evidence="3" id="KW-0378">Hydrolase</keyword>
<sequence length="372" mass="42554">MFNHWMCVQSIFIVLLSSYRASSSSFNLELPSVNRVRRILFGKELYDYNSGYSVTYYHVWISNQHLCGYRTSFVNFLKSVGRLVTSNDGIYKNCDVFVKNEMCGGSLLTPRIVQTACHCLANKNNDAGKTNWNYYKVNNALEDQLVSYVGSTHIDDMKVGYLSKSFIIHQKCAHYGTNGKISYDIGVILLEATVKADPWNFAPVPTEQDMLYMWNLLSFQEAVCLFVGFGVFMDFRLPSPVLRHYWGIVRNYQTCYEWTNHFTAPNFNYTLNSTWFCSTALPGKKTLAHQGDSGSPVTCDNTPVGLVSTITSGHLIYAARYDDNLIISKPLNLHTALIYATWENAAEHRNAFIKEMEEMEKRKDEEEGRKYV</sequence>
<dbReference type="PANTHER" id="PTHR24276">
    <property type="entry name" value="POLYSERASE-RELATED"/>
    <property type="match status" value="1"/>
</dbReference>
<dbReference type="GO" id="GO:0004252">
    <property type="term" value="F:serine-type endopeptidase activity"/>
    <property type="evidence" value="ECO:0007669"/>
    <property type="project" value="InterPro"/>
</dbReference>
<keyword evidence="4" id="KW-0720">Serine protease</keyword>
<comment type="similarity">
    <text evidence="1">Belongs to the peptidase S1 family.</text>
</comment>
<evidence type="ECO:0000256" key="2">
    <source>
        <dbReference type="ARBA" id="ARBA00022670"/>
    </source>
</evidence>
<evidence type="ECO:0000256" key="6">
    <source>
        <dbReference type="SAM" id="SignalP"/>
    </source>
</evidence>
<dbReference type="SMART" id="SM00020">
    <property type="entry name" value="Tryp_SPc"/>
    <property type="match status" value="1"/>
</dbReference>
<dbReference type="Gene3D" id="2.40.10.10">
    <property type="entry name" value="Trypsin-like serine proteases"/>
    <property type="match status" value="2"/>
</dbReference>
<dbReference type="PANTHER" id="PTHR24276:SF96">
    <property type="entry name" value="PEPTIDASE S1 DOMAIN-CONTAINING PROTEIN"/>
    <property type="match status" value="1"/>
</dbReference>
<feature type="domain" description="Peptidase S1" evidence="7">
    <location>
        <begin position="39"/>
        <end position="348"/>
    </location>
</feature>
<dbReference type="SUPFAM" id="SSF50494">
    <property type="entry name" value="Trypsin-like serine proteases"/>
    <property type="match status" value="1"/>
</dbReference>
<dbReference type="InterPro" id="IPR001254">
    <property type="entry name" value="Trypsin_dom"/>
</dbReference>
<evidence type="ECO:0000256" key="5">
    <source>
        <dbReference type="ARBA" id="ARBA00023157"/>
    </source>
</evidence>
<feature type="signal peptide" evidence="6">
    <location>
        <begin position="1"/>
        <end position="21"/>
    </location>
</feature>
<dbReference type="Pfam" id="PF00089">
    <property type="entry name" value="Trypsin"/>
    <property type="match status" value="1"/>
</dbReference>
<reference evidence="8" key="2">
    <citation type="submission" date="2014-07" db="EMBL/GenBank/DDBJ databases">
        <authorList>
            <person name="Hull J."/>
        </authorList>
    </citation>
    <scope>NUCLEOTIDE SEQUENCE</scope>
</reference>
<dbReference type="InterPro" id="IPR050430">
    <property type="entry name" value="Peptidase_S1"/>
</dbReference>
<evidence type="ECO:0000313" key="8">
    <source>
        <dbReference type="EMBL" id="JAG40567.1"/>
    </source>
</evidence>
<evidence type="ECO:0000259" key="7">
    <source>
        <dbReference type="PROSITE" id="PS50240"/>
    </source>
</evidence>
<evidence type="ECO:0000256" key="4">
    <source>
        <dbReference type="ARBA" id="ARBA00022825"/>
    </source>
</evidence>
<keyword evidence="5" id="KW-1015">Disulfide bond</keyword>
<keyword evidence="2" id="KW-0645">Protease</keyword>
<dbReference type="EMBL" id="GBHO01003037">
    <property type="protein sequence ID" value="JAG40567.1"/>
    <property type="molecule type" value="Transcribed_RNA"/>
</dbReference>
<dbReference type="InterPro" id="IPR043504">
    <property type="entry name" value="Peptidase_S1_PA_chymotrypsin"/>
</dbReference>
<proteinExistence type="inferred from homology"/>
<dbReference type="PROSITE" id="PS50240">
    <property type="entry name" value="TRYPSIN_DOM"/>
    <property type="match status" value="1"/>
</dbReference>
<dbReference type="GO" id="GO:0006508">
    <property type="term" value="P:proteolysis"/>
    <property type="evidence" value="ECO:0007669"/>
    <property type="project" value="UniProtKB-KW"/>
</dbReference>
<feature type="chain" id="PRO_5002072872" description="Peptidase S1 domain-containing protein" evidence="6">
    <location>
        <begin position="22"/>
        <end position="372"/>
    </location>
</feature>